<evidence type="ECO:0000256" key="1">
    <source>
        <dbReference type="ARBA" id="ARBA00022491"/>
    </source>
</evidence>
<dbReference type="Proteomes" id="UP000034410">
    <property type="component" value="Chromosome"/>
</dbReference>
<dbReference type="KEGG" id="seds:AAY24_01115"/>
<evidence type="ECO:0000256" key="6">
    <source>
        <dbReference type="ARBA" id="ARBA00039592"/>
    </source>
</evidence>
<evidence type="ECO:0000259" key="7">
    <source>
        <dbReference type="PROSITE" id="PS50949"/>
    </source>
</evidence>
<dbReference type="SUPFAM" id="SSF48008">
    <property type="entry name" value="GntR ligand-binding domain-like"/>
    <property type="match status" value="1"/>
</dbReference>
<organism evidence="8 9">
    <name type="scientific">Sedimenticola thiotaurini</name>
    <dbReference type="NCBI Taxonomy" id="1543721"/>
    <lineage>
        <taxon>Bacteria</taxon>
        <taxon>Pseudomonadati</taxon>
        <taxon>Pseudomonadota</taxon>
        <taxon>Gammaproteobacteria</taxon>
        <taxon>Chromatiales</taxon>
        <taxon>Sedimenticolaceae</taxon>
        <taxon>Sedimenticola</taxon>
    </lineage>
</organism>
<dbReference type="Gene3D" id="1.20.120.530">
    <property type="entry name" value="GntR ligand-binding domain-like"/>
    <property type="match status" value="1"/>
</dbReference>
<dbReference type="InterPro" id="IPR036388">
    <property type="entry name" value="WH-like_DNA-bd_sf"/>
</dbReference>
<evidence type="ECO:0000313" key="9">
    <source>
        <dbReference type="Proteomes" id="UP000034410"/>
    </source>
</evidence>
<sequence length="237" mass="26084">MQLQPIKPARVSDSIVEQLKAQIIKGVLKPGDKLPAERELVDQLKVSRPSVREALLKLEAQGLIYSRQGEGTFVLDALGAAITNPLANLLKDNPEALSDVMECRHGLEELAASYAANRASALDQAVIRERFEALRAAHEQRDLELEAQADAAFHMAVADASHNVALIHLTQSLFDLLGDVVLHNWEKIYTMEESYQAIHDQHREIYEAICAGDASQARHAAHEHLAYIGKCLRGAAS</sequence>
<accession>A0A0F7JX51</accession>
<dbReference type="GO" id="GO:0003700">
    <property type="term" value="F:DNA-binding transcription factor activity"/>
    <property type="evidence" value="ECO:0007669"/>
    <property type="project" value="InterPro"/>
</dbReference>
<dbReference type="Gene3D" id="1.10.10.10">
    <property type="entry name" value="Winged helix-like DNA-binding domain superfamily/Winged helix DNA-binding domain"/>
    <property type="match status" value="1"/>
</dbReference>
<dbReference type="SMART" id="SM00895">
    <property type="entry name" value="FCD"/>
    <property type="match status" value="1"/>
</dbReference>
<evidence type="ECO:0000256" key="2">
    <source>
        <dbReference type="ARBA" id="ARBA00023015"/>
    </source>
</evidence>
<reference evidence="8 9" key="1">
    <citation type="journal article" date="2015" name="Genome Announc.">
        <title>Complete Genome Sequence of Sedimenticola thiotaurini Strain SIP-G1, a Polyphosphate- and Polyhydroxyalkanoate-Accumulating Sulfur-Oxidizing Gammaproteobacterium Isolated from Salt Marsh Sediments.</title>
        <authorList>
            <person name="Flood B.E."/>
            <person name="Jones D.S."/>
            <person name="Bailey J.V."/>
        </authorList>
    </citation>
    <scope>NUCLEOTIDE SEQUENCE [LARGE SCALE GENOMIC DNA]</scope>
    <source>
        <strain evidence="8 9">SIP-G1</strain>
    </source>
</reference>
<evidence type="ECO:0000313" key="8">
    <source>
        <dbReference type="EMBL" id="AKH19173.1"/>
    </source>
</evidence>
<keyword evidence="3" id="KW-0238">DNA-binding</keyword>
<dbReference type="SUPFAM" id="SSF46785">
    <property type="entry name" value="Winged helix' DNA-binding domain"/>
    <property type="match status" value="1"/>
</dbReference>
<name>A0A0F7JX51_9GAMM</name>
<dbReference type="PROSITE" id="PS50949">
    <property type="entry name" value="HTH_GNTR"/>
    <property type="match status" value="1"/>
</dbReference>
<dbReference type="InterPro" id="IPR000524">
    <property type="entry name" value="Tscrpt_reg_HTH_GntR"/>
</dbReference>
<gene>
    <name evidence="8" type="ORF">AAY24_01115</name>
</gene>
<evidence type="ECO:0000256" key="5">
    <source>
        <dbReference type="ARBA" id="ARBA00037357"/>
    </source>
</evidence>
<keyword evidence="9" id="KW-1185">Reference proteome</keyword>
<dbReference type="PANTHER" id="PTHR43537">
    <property type="entry name" value="TRANSCRIPTIONAL REGULATOR, GNTR FAMILY"/>
    <property type="match status" value="1"/>
</dbReference>
<dbReference type="RefSeq" id="WP_046858112.1">
    <property type="nucleotide sequence ID" value="NZ_CP011412.1"/>
</dbReference>
<keyword evidence="2" id="KW-0805">Transcription regulation</keyword>
<dbReference type="EMBL" id="CP011412">
    <property type="protein sequence ID" value="AKH19173.1"/>
    <property type="molecule type" value="Genomic_DNA"/>
</dbReference>
<keyword evidence="1" id="KW-0678">Repressor</keyword>
<evidence type="ECO:0000256" key="4">
    <source>
        <dbReference type="ARBA" id="ARBA00023163"/>
    </source>
</evidence>
<dbReference type="PANTHER" id="PTHR43537:SF34">
    <property type="entry name" value="PYRUVATE DEHYDROGENASE COMPLEX REPRESSOR"/>
    <property type="match status" value="1"/>
</dbReference>
<dbReference type="Pfam" id="PF07729">
    <property type="entry name" value="FCD"/>
    <property type="match status" value="1"/>
</dbReference>
<keyword evidence="4" id="KW-0804">Transcription</keyword>
<dbReference type="InterPro" id="IPR008920">
    <property type="entry name" value="TF_FadR/GntR_C"/>
</dbReference>
<protein>
    <recommendedName>
        <fullName evidence="6">Pyruvate dehydrogenase complex repressor</fullName>
    </recommendedName>
</protein>
<feature type="domain" description="HTH gntR-type" evidence="7">
    <location>
        <begin position="9"/>
        <end position="77"/>
    </location>
</feature>
<dbReference type="InterPro" id="IPR011711">
    <property type="entry name" value="GntR_C"/>
</dbReference>
<dbReference type="SMART" id="SM00345">
    <property type="entry name" value="HTH_GNTR"/>
    <property type="match status" value="1"/>
</dbReference>
<dbReference type="PRINTS" id="PR00035">
    <property type="entry name" value="HTHGNTR"/>
</dbReference>
<dbReference type="OrthoDB" id="5450856at2"/>
<dbReference type="AlphaFoldDB" id="A0A0F7JX51"/>
<dbReference type="Pfam" id="PF00392">
    <property type="entry name" value="GntR"/>
    <property type="match status" value="1"/>
</dbReference>
<dbReference type="GO" id="GO:0003677">
    <property type="term" value="F:DNA binding"/>
    <property type="evidence" value="ECO:0007669"/>
    <property type="project" value="UniProtKB-KW"/>
</dbReference>
<comment type="function">
    <text evidence="5">Transcriptional repressor for the pyruvate dehydrogenase complex genes aceEF and lpd.</text>
</comment>
<dbReference type="InterPro" id="IPR036390">
    <property type="entry name" value="WH_DNA-bd_sf"/>
</dbReference>
<evidence type="ECO:0000256" key="3">
    <source>
        <dbReference type="ARBA" id="ARBA00023125"/>
    </source>
</evidence>
<dbReference type="CDD" id="cd07377">
    <property type="entry name" value="WHTH_GntR"/>
    <property type="match status" value="1"/>
</dbReference>
<proteinExistence type="predicted"/>